<feature type="compositionally biased region" description="Pro residues" evidence="5">
    <location>
        <begin position="43"/>
        <end position="70"/>
    </location>
</feature>
<dbReference type="RefSeq" id="WP_246435408.1">
    <property type="nucleotide sequence ID" value="NZ_JACHJP010000002.1"/>
</dbReference>
<keyword evidence="4 6" id="KW-0472">Membrane</keyword>
<evidence type="ECO:0008006" key="9">
    <source>
        <dbReference type="Google" id="ProtNLM"/>
    </source>
</evidence>
<evidence type="ECO:0000256" key="4">
    <source>
        <dbReference type="ARBA" id="ARBA00023136"/>
    </source>
</evidence>
<comment type="subcellular location">
    <subcellularLocation>
        <location evidence="1">Membrane</location>
        <topology evidence="1">Single-pass membrane protein</topology>
    </subcellularLocation>
</comment>
<sequence length="425" mass="45452">MPAQPYPPAPQAPPGQGMPPGYGYPPPGRGPNQGYGHPAPGQGHPPMPQGYPPPPGQGHQGYPPPGPGYPGAPQGRGPYGGPIPPPPPIPPVPWQPPRRRSGGAAVIVGSVFGVIALLFVGLVVVGAIIKNNRSTSSPQLALPSYSPYRPYDRPTDTPTEAPTPTPSPTSTGTVNPPRQVVLNTTLERNTLYRAGGLPTVSCPVGSPSIYSHSQLKSLIMKTSRCLNKGWSRILGEQGIDWRPPGYAIVATKGRGACGDFPQVGSIVPYYCPRNGTIYASTGAMAKGSGNSLGYGQIVGWHGAIISMMAHEYGHHVQQLTGLSNTWWQRTQRSSSSSGRLALSRKFELQATCFGGMFMRSVAGTYPVTPARRNTLYYFYSRVGDWPGYPRDHGSPANNNRWFRQGYEKNKAFQCNTWLAPSSSTS</sequence>
<keyword evidence="3 6" id="KW-1133">Transmembrane helix</keyword>
<dbReference type="AlphaFoldDB" id="A0A7W7QL90"/>
<keyword evidence="8" id="KW-1185">Reference proteome</keyword>
<name>A0A7W7QL90_9ACTN</name>
<dbReference type="PANTHER" id="PTHR30168">
    <property type="entry name" value="PUTATIVE MEMBRANE PROTEIN YPFJ"/>
    <property type="match status" value="1"/>
</dbReference>
<protein>
    <recommendedName>
        <fullName evidence="9">Peptidase</fullName>
    </recommendedName>
</protein>
<organism evidence="7 8">
    <name type="scientific">Streptosporangium saharense</name>
    <dbReference type="NCBI Taxonomy" id="1706840"/>
    <lineage>
        <taxon>Bacteria</taxon>
        <taxon>Bacillati</taxon>
        <taxon>Actinomycetota</taxon>
        <taxon>Actinomycetes</taxon>
        <taxon>Streptosporangiales</taxon>
        <taxon>Streptosporangiaceae</taxon>
        <taxon>Streptosporangium</taxon>
    </lineage>
</organism>
<dbReference type="EMBL" id="JACHJP010000002">
    <property type="protein sequence ID" value="MBB4915484.1"/>
    <property type="molecule type" value="Genomic_DNA"/>
</dbReference>
<dbReference type="Pfam" id="PF04228">
    <property type="entry name" value="Zn_peptidase"/>
    <property type="match status" value="1"/>
</dbReference>
<gene>
    <name evidence="7" type="ORF">FHS44_002569</name>
</gene>
<evidence type="ECO:0000313" key="8">
    <source>
        <dbReference type="Proteomes" id="UP000552644"/>
    </source>
</evidence>
<evidence type="ECO:0000313" key="7">
    <source>
        <dbReference type="EMBL" id="MBB4915484.1"/>
    </source>
</evidence>
<feature type="compositionally biased region" description="Pro residues" evidence="5">
    <location>
        <begin position="81"/>
        <end position="96"/>
    </location>
</feature>
<evidence type="ECO:0000256" key="1">
    <source>
        <dbReference type="ARBA" id="ARBA00004167"/>
    </source>
</evidence>
<dbReference type="GO" id="GO:0016020">
    <property type="term" value="C:membrane"/>
    <property type="evidence" value="ECO:0007669"/>
    <property type="project" value="UniProtKB-SubCell"/>
</dbReference>
<dbReference type="InterPro" id="IPR007343">
    <property type="entry name" value="Uncharacterised_pept_Zn_put"/>
</dbReference>
<accession>A0A7W7QL90</accession>
<feature type="compositionally biased region" description="Low complexity" evidence="5">
    <location>
        <begin position="30"/>
        <end position="42"/>
    </location>
</feature>
<feature type="transmembrane region" description="Helical" evidence="6">
    <location>
        <begin position="104"/>
        <end position="129"/>
    </location>
</feature>
<keyword evidence="2 6" id="KW-0812">Transmembrane</keyword>
<comment type="caution">
    <text evidence="7">The sequence shown here is derived from an EMBL/GenBank/DDBJ whole genome shotgun (WGS) entry which is preliminary data.</text>
</comment>
<evidence type="ECO:0000256" key="5">
    <source>
        <dbReference type="SAM" id="MobiDB-lite"/>
    </source>
</evidence>
<feature type="compositionally biased region" description="Low complexity" evidence="5">
    <location>
        <begin position="168"/>
        <end position="177"/>
    </location>
</feature>
<dbReference type="Proteomes" id="UP000552644">
    <property type="component" value="Unassembled WGS sequence"/>
</dbReference>
<evidence type="ECO:0000256" key="2">
    <source>
        <dbReference type="ARBA" id="ARBA00022692"/>
    </source>
</evidence>
<proteinExistence type="predicted"/>
<evidence type="ECO:0000256" key="3">
    <source>
        <dbReference type="ARBA" id="ARBA00022989"/>
    </source>
</evidence>
<reference evidence="7 8" key="1">
    <citation type="submission" date="2020-08" db="EMBL/GenBank/DDBJ databases">
        <title>Genomic Encyclopedia of Type Strains, Phase III (KMG-III): the genomes of soil and plant-associated and newly described type strains.</title>
        <authorList>
            <person name="Whitman W."/>
        </authorList>
    </citation>
    <scope>NUCLEOTIDE SEQUENCE [LARGE SCALE GENOMIC DNA]</scope>
    <source>
        <strain evidence="7 8">CECT 8840</strain>
    </source>
</reference>
<dbReference type="PANTHER" id="PTHR30168:SF0">
    <property type="entry name" value="INNER MEMBRANE PROTEIN"/>
    <property type="match status" value="1"/>
</dbReference>
<feature type="region of interest" description="Disordered" evidence="5">
    <location>
        <begin position="135"/>
        <end position="178"/>
    </location>
</feature>
<feature type="region of interest" description="Disordered" evidence="5">
    <location>
        <begin position="1"/>
        <end position="100"/>
    </location>
</feature>
<evidence type="ECO:0000256" key="6">
    <source>
        <dbReference type="SAM" id="Phobius"/>
    </source>
</evidence>
<feature type="compositionally biased region" description="Pro residues" evidence="5">
    <location>
        <begin position="1"/>
        <end position="29"/>
    </location>
</feature>